<evidence type="ECO:0000259" key="9">
    <source>
        <dbReference type="Pfam" id="PF03600"/>
    </source>
</evidence>
<dbReference type="InterPro" id="IPR000802">
    <property type="entry name" value="Arsenical_pump_ArsB"/>
</dbReference>
<feature type="transmembrane region" description="Helical" evidence="8">
    <location>
        <begin position="32"/>
        <end position="48"/>
    </location>
</feature>
<dbReference type="EMBL" id="QMFB01000003">
    <property type="protein sequence ID" value="RAV22165.1"/>
    <property type="molecule type" value="Genomic_DNA"/>
</dbReference>
<evidence type="ECO:0000313" key="10">
    <source>
        <dbReference type="EMBL" id="RAV22165.1"/>
    </source>
</evidence>
<evidence type="ECO:0000256" key="4">
    <source>
        <dbReference type="ARBA" id="ARBA00022475"/>
    </source>
</evidence>
<protein>
    <recommendedName>
        <fullName evidence="9">Citrate transporter-like domain-containing protein</fullName>
    </recommendedName>
</protein>
<organism evidence="10 11">
    <name type="scientific">Paenibacillus contaminans</name>
    <dbReference type="NCBI Taxonomy" id="450362"/>
    <lineage>
        <taxon>Bacteria</taxon>
        <taxon>Bacillati</taxon>
        <taxon>Bacillota</taxon>
        <taxon>Bacilli</taxon>
        <taxon>Bacillales</taxon>
        <taxon>Paenibacillaceae</taxon>
        <taxon>Paenibacillus</taxon>
    </lineage>
</organism>
<dbReference type="PANTHER" id="PTHR43568:SF1">
    <property type="entry name" value="P PROTEIN"/>
    <property type="match status" value="1"/>
</dbReference>
<dbReference type="InterPro" id="IPR051475">
    <property type="entry name" value="Diverse_Ion_Transporter"/>
</dbReference>
<evidence type="ECO:0000256" key="5">
    <source>
        <dbReference type="ARBA" id="ARBA00022692"/>
    </source>
</evidence>
<comment type="caution">
    <text evidence="10">The sequence shown here is derived from an EMBL/GenBank/DDBJ whole genome shotgun (WGS) entry which is preliminary data.</text>
</comment>
<feature type="transmembrane region" description="Helical" evidence="8">
    <location>
        <begin position="6"/>
        <end position="25"/>
    </location>
</feature>
<evidence type="ECO:0000256" key="2">
    <source>
        <dbReference type="ARBA" id="ARBA00009843"/>
    </source>
</evidence>
<evidence type="ECO:0000256" key="3">
    <source>
        <dbReference type="ARBA" id="ARBA00022448"/>
    </source>
</evidence>
<keyword evidence="4" id="KW-1003">Cell membrane</keyword>
<evidence type="ECO:0000256" key="6">
    <source>
        <dbReference type="ARBA" id="ARBA00022989"/>
    </source>
</evidence>
<dbReference type="GO" id="GO:0005886">
    <property type="term" value="C:plasma membrane"/>
    <property type="evidence" value="ECO:0007669"/>
    <property type="project" value="UniProtKB-SubCell"/>
</dbReference>
<dbReference type="AlphaFoldDB" id="A0A329MQH9"/>
<proteinExistence type="inferred from homology"/>
<evidence type="ECO:0000256" key="8">
    <source>
        <dbReference type="SAM" id="Phobius"/>
    </source>
</evidence>
<accession>A0A329MQH9</accession>
<dbReference type="CDD" id="cd01116">
    <property type="entry name" value="P_permease"/>
    <property type="match status" value="1"/>
</dbReference>
<keyword evidence="7 8" id="KW-0472">Membrane</keyword>
<keyword evidence="5 8" id="KW-0812">Transmembrane</keyword>
<keyword evidence="6 8" id="KW-1133">Transmembrane helix</keyword>
<gene>
    <name evidence="10" type="ORF">DQG23_07820</name>
</gene>
<feature type="transmembrane region" description="Helical" evidence="8">
    <location>
        <begin position="178"/>
        <end position="201"/>
    </location>
</feature>
<keyword evidence="11" id="KW-1185">Reference proteome</keyword>
<dbReference type="Proteomes" id="UP000250369">
    <property type="component" value="Unassembled WGS sequence"/>
</dbReference>
<evidence type="ECO:0000313" key="11">
    <source>
        <dbReference type="Proteomes" id="UP000250369"/>
    </source>
</evidence>
<dbReference type="InterPro" id="IPR004680">
    <property type="entry name" value="Cit_transptr-like_dom"/>
</dbReference>
<feature type="transmembrane region" description="Helical" evidence="8">
    <location>
        <begin position="369"/>
        <end position="393"/>
    </location>
</feature>
<evidence type="ECO:0000256" key="7">
    <source>
        <dbReference type="ARBA" id="ARBA00023136"/>
    </source>
</evidence>
<feature type="transmembrane region" description="Helical" evidence="8">
    <location>
        <begin position="229"/>
        <end position="246"/>
    </location>
</feature>
<feature type="transmembrane region" description="Helical" evidence="8">
    <location>
        <begin position="252"/>
        <end position="270"/>
    </location>
</feature>
<feature type="transmembrane region" description="Helical" evidence="8">
    <location>
        <begin position="98"/>
        <end position="115"/>
    </location>
</feature>
<sequence length="434" mass="45996">MASQAATWQVVSAAVIFLVSYAVIITDKINRAIIALAGALLLILLGIADMKMAYSHYIEWQTIFLLVGMMLLVGIVNKSGIFQYIAIKSAQIAKGEPIRILLMLSLVTAVGSAFMDNVTTVLLMVPVTFTITRVLKLNPIPYLISEILAANIGGTATLIGSPPNMMIGTATHLDFNDFLLNLAPVAVVILAVTLLFLRLWYGAQLRIADKQKAELMTIDAGGCIKNKALAIKSLIVLGLTLLGFLLHSAIQVEAAVVAIAGATLLMLISVKDIKAEDVFHSVEWVTVLFFAGLFVLVGGLTETGIIGKITTSLLEMTEANIPFIAMIVLWVSGIASATVDNIPFVASMIPMIKDIGVQLGVQDEALDPIWWSLALGASLGGNGTLIGASANMIAAGMAGKEGKPLSFAAFLKIGLPVTLISLAISTIYVSFILM</sequence>
<feature type="transmembrane region" description="Helical" evidence="8">
    <location>
        <begin position="282"/>
        <end position="301"/>
    </location>
</feature>
<dbReference type="PANTHER" id="PTHR43568">
    <property type="entry name" value="P PROTEIN"/>
    <property type="match status" value="1"/>
</dbReference>
<feature type="transmembrane region" description="Helical" evidence="8">
    <location>
        <begin position="60"/>
        <end position="77"/>
    </location>
</feature>
<dbReference type="PRINTS" id="PR00758">
    <property type="entry name" value="ARSENICPUMP"/>
</dbReference>
<name>A0A329MQH9_9BACL</name>
<evidence type="ECO:0000256" key="1">
    <source>
        <dbReference type="ARBA" id="ARBA00004651"/>
    </source>
</evidence>
<feature type="domain" description="Citrate transporter-like" evidence="9">
    <location>
        <begin position="21"/>
        <end position="376"/>
    </location>
</feature>
<dbReference type="OrthoDB" id="9765532at2"/>
<comment type="subcellular location">
    <subcellularLocation>
        <location evidence="1">Cell membrane</location>
        <topology evidence="1">Multi-pass membrane protein</topology>
    </subcellularLocation>
</comment>
<reference evidence="10 11" key="1">
    <citation type="journal article" date="2009" name="Int. J. Syst. Evol. Microbiol.">
        <title>Paenibacillus contaminans sp. nov., isolated from a contaminated laboratory plate.</title>
        <authorList>
            <person name="Chou J.H."/>
            <person name="Lee J.H."/>
            <person name="Lin M.C."/>
            <person name="Chang P.S."/>
            <person name="Arun A.B."/>
            <person name="Young C.C."/>
            <person name="Chen W.M."/>
        </authorList>
    </citation>
    <scope>NUCLEOTIDE SEQUENCE [LARGE SCALE GENOMIC DNA]</scope>
    <source>
        <strain evidence="10 11">CKOBP-6</strain>
    </source>
</reference>
<dbReference type="Pfam" id="PF03600">
    <property type="entry name" value="CitMHS"/>
    <property type="match status" value="1"/>
</dbReference>
<feature type="transmembrane region" description="Helical" evidence="8">
    <location>
        <begin position="321"/>
        <end position="349"/>
    </location>
</feature>
<feature type="transmembrane region" description="Helical" evidence="8">
    <location>
        <begin position="413"/>
        <end position="433"/>
    </location>
</feature>
<keyword evidence="3" id="KW-0813">Transport</keyword>
<comment type="similarity">
    <text evidence="2">Belongs to the CitM (TC 2.A.11) transporter family.</text>
</comment>
<dbReference type="GO" id="GO:0015105">
    <property type="term" value="F:arsenite transmembrane transporter activity"/>
    <property type="evidence" value="ECO:0007669"/>
    <property type="project" value="InterPro"/>
</dbReference>